<evidence type="ECO:0000259" key="5">
    <source>
        <dbReference type="PROSITE" id="PS50927"/>
    </source>
</evidence>
<keyword evidence="2" id="KW-0325">Glycoprotein</keyword>
<keyword evidence="6" id="KW-0675">Receptor</keyword>
<dbReference type="Gene3D" id="2.90.10.10">
    <property type="entry name" value="Bulb-type lectin domain"/>
    <property type="match status" value="1"/>
</dbReference>
<dbReference type="Pfam" id="PF01453">
    <property type="entry name" value="B_lectin"/>
    <property type="match status" value="1"/>
</dbReference>
<dbReference type="InterPro" id="IPR001480">
    <property type="entry name" value="Bulb-type_lectin_dom"/>
</dbReference>
<feature type="transmembrane region" description="Helical" evidence="3">
    <location>
        <begin position="175"/>
        <end position="193"/>
    </location>
</feature>
<evidence type="ECO:0000256" key="3">
    <source>
        <dbReference type="SAM" id="Phobius"/>
    </source>
</evidence>
<keyword evidence="6" id="KW-0430">Lectin</keyword>
<keyword evidence="6" id="KW-0808">Transferase</keyword>
<dbReference type="GO" id="GO:0030246">
    <property type="term" value="F:carbohydrate binding"/>
    <property type="evidence" value="ECO:0007669"/>
    <property type="project" value="UniProtKB-KW"/>
</dbReference>
<comment type="caution">
    <text evidence="6">The sequence shown here is derived from an EMBL/GenBank/DDBJ whole genome shotgun (WGS) entry which is preliminary data.</text>
</comment>
<reference evidence="6" key="1">
    <citation type="journal article" date="2019" name="Sci. Rep.">
        <title>Draft genome of Tanacetum cinerariifolium, the natural source of mosquito coil.</title>
        <authorList>
            <person name="Yamashiro T."/>
            <person name="Shiraishi A."/>
            <person name="Satake H."/>
            <person name="Nakayama K."/>
        </authorList>
    </citation>
    <scope>NUCLEOTIDE SEQUENCE</scope>
</reference>
<organism evidence="6">
    <name type="scientific">Tanacetum cinerariifolium</name>
    <name type="common">Dalmatian daisy</name>
    <name type="synonym">Chrysanthemum cinerariifolium</name>
    <dbReference type="NCBI Taxonomy" id="118510"/>
    <lineage>
        <taxon>Eukaryota</taxon>
        <taxon>Viridiplantae</taxon>
        <taxon>Streptophyta</taxon>
        <taxon>Embryophyta</taxon>
        <taxon>Tracheophyta</taxon>
        <taxon>Spermatophyta</taxon>
        <taxon>Magnoliopsida</taxon>
        <taxon>eudicotyledons</taxon>
        <taxon>Gunneridae</taxon>
        <taxon>Pentapetalae</taxon>
        <taxon>asterids</taxon>
        <taxon>campanulids</taxon>
        <taxon>Asterales</taxon>
        <taxon>Asteraceae</taxon>
        <taxon>Asteroideae</taxon>
        <taxon>Anthemideae</taxon>
        <taxon>Anthemidinae</taxon>
        <taxon>Tanacetum</taxon>
    </lineage>
</organism>
<dbReference type="PROSITE" id="PS50927">
    <property type="entry name" value="BULB_LECTIN"/>
    <property type="match status" value="1"/>
</dbReference>
<keyword evidence="3" id="KW-1133">Transmembrane helix</keyword>
<dbReference type="InterPro" id="IPR036426">
    <property type="entry name" value="Bulb-type_lectin_dom_sf"/>
</dbReference>
<keyword evidence="3" id="KW-0812">Transmembrane</keyword>
<evidence type="ECO:0000256" key="4">
    <source>
        <dbReference type="SAM" id="SignalP"/>
    </source>
</evidence>
<dbReference type="EMBL" id="BKCJ010364459">
    <property type="protein sequence ID" value="GFA07119.1"/>
    <property type="molecule type" value="Genomic_DNA"/>
</dbReference>
<keyword evidence="6" id="KW-0418">Kinase</keyword>
<dbReference type="SMART" id="SM00108">
    <property type="entry name" value="B_lectin"/>
    <property type="match status" value="1"/>
</dbReference>
<dbReference type="GO" id="GO:0016301">
    <property type="term" value="F:kinase activity"/>
    <property type="evidence" value="ECO:0007669"/>
    <property type="project" value="UniProtKB-KW"/>
</dbReference>
<keyword evidence="3" id="KW-0472">Membrane</keyword>
<name>A0A699J2M5_TANCI</name>
<gene>
    <name evidence="6" type="ORF">Tci_579091</name>
</gene>
<keyword evidence="1 4" id="KW-0732">Signal</keyword>
<protein>
    <submittedName>
        <fullName evidence="6">G-type lectin S-receptor-like serine/threonine-protein kinase At4g27290</fullName>
    </submittedName>
</protein>
<evidence type="ECO:0000256" key="1">
    <source>
        <dbReference type="ARBA" id="ARBA00022729"/>
    </source>
</evidence>
<feature type="signal peptide" evidence="4">
    <location>
        <begin position="1"/>
        <end position="19"/>
    </location>
</feature>
<evidence type="ECO:0000256" key="2">
    <source>
        <dbReference type="ARBA" id="ARBA00023180"/>
    </source>
</evidence>
<sequence>MMVMMMTLMCLELKAYVKAVQGYDYSFNFNGVDFEKRSPADITECMTSKSSGKKAEFLNISKTLLSPNEPFKDGDTLVSSDEMFELGFNIGMLQMNSSGILQLISDANTNTTIWSSSFESVTSVTSVAQLLDNGNFVIRDENRSNEESFIWQSVLPRGAERVPKLVVATGPKIRLWRIIMIITVVMIIGVSSADGMVLC</sequence>
<feature type="chain" id="PRO_5025608504" evidence="4">
    <location>
        <begin position="20"/>
        <end position="199"/>
    </location>
</feature>
<evidence type="ECO:0000313" key="6">
    <source>
        <dbReference type="EMBL" id="GFA07119.1"/>
    </source>
</evidence>
<proteinExistence type="predicted"/>
<accession>A0A699J2M5</accession>
<dbReference type="SUPFAM" id="SSF51110">
    <property type="entry name" value="alpha-D-mannose-specific plant lectins"/>
    <property type="match status" value="1"/>
</dbReference>
<feature type="domain" description="Bulb-type lectin" evidence="5">
    <location>
        <begin position="33"/>
        <end position="151"/>
    </location>
</feature>
<dbReference type="AlphaFoldDB" id="A0A699J2M5"/>